<dbReference type="KEGG" id="caul:KCG34_17930"/>
<evidence type="ECO:0000313" key="1">
    <source>
        <dbReference type="EMBL" id="QUD86936.1"/>
    </source>
</evidence>
<accession>A0A975FZ14</accession>
<sequence>MQIEFVGASGATYRYFPRNGQRLSPSGGNFIYARDTVEGLVVVYAGEAESLAATADDRWTEAQAKFGATHAFVRLNVTAAVRRQELADIIGAYAPPMNALAEH</sequence>
<dbReference type="EMBL" id="CP073078">
    <property type="protein sequence ID" value="QUD86936.1"/>
    <property type="molecule type" value="Genomic_DNA"/>
</dbReference>
<proteinExistence type="predicted"/>
<name>A0A975FZ14_9CAUL</name>
<organism evidence="1 2">
    <name type="scientific">Phenylobacterium montanum</name>
    <dbReference type="NCBI Taxonomy" id="2823693"/>
    <lineage>
        <taxon>Bacteria</taxon>
        <taxon>Pseudomonadati</taxon>
        <taxon>Pseudomonadota</taxon>
        <taxon>Alphaproteobacteria</taxon>
        <taxon>Caulobacterales</taxon>
        <taxon>Caulobacteraceae</taxon>
        <taxon>Phenylobacterium</taxon>
    </lineage>
</organism>
<keyword evidence="2" id="KW-1185">Reference proteome</keyword>
<protein>
    <submittedName>
        <fullName evidence="1">Uncharacterized protein</fullName>
    </submittedName>
</protein>
<dbReference type="Proteomes" id="UP000676409">
    <property type="component" value="Chromosome"/>
</dbReference>
<dbReference type="RefSeq" id="WP_211936988.1">
    <property type="nucleotide sequence ID" value="NZ_CP073078.1"/>
</dbReference>
<gene>
    <name evidence="1" type="ORF">KCG34_17930</name>
</gene>
<reference evidence="1" key="1">
    <citation type="submission" date="2021-04" db="EMBL/GenBank/DDBJ databases">
        <title>The complete genome sequence of Caulobacter sp. S6.</title>
        <authorList>
            <person name="Tang Y."/>
            <person name="Ouyang W."/>
            <person name="Liu Q."/>
            <person name="Huang B."/>
            <person name="Guo Z."/>
            <person name="Lei P."/>
        </authorList>
    </citation>
    <scope>NUCLEOTIDE SEQUENCE</scope>
    <source>
        <strain evidence="1">S6</strain>
    </source>
</reference>
<dbReference type="AlphaFoldDB" id="A0A975FZ14"/>
<evidence type="ECO:0000313" key="2">
    <source>
        <dbReference type="Proteomes" id="UP000676409"/>
    </source>
</evidence>